<dbReference type="HOGENOM" id="CLU_018192_0_0_1"/>
<evidence type="ECO:0000313" key="1">
    <source>
        <dbReference type="EMBL" id="KDR65552.1"/>
    </source>
</evidence>
<name>A0A067S6M7_GALM3</name>
<dbReference type="Proteomes" id="UP000027222">
    <property type="component" value="Unassembled WGS sequence"/>
</dbReference>
<dbReference type="OrthoDB" id="3270451at2759"/>
<gene>
    <name evidence="1" type="ORF">GALMADRAFT_148591</name>
</gene>
<keyword evidence="2" id="KW-1185">Reference proteome</keyword>
<evidence type="ECO:0000313" key="2">
    <source>
        <dbReference type="Proteomes" id="UP000027222"/>
    </source>
</evidence>
<reference evidence="2" key="1">
    <citation type="journal article" date="2014" name="Proc. Natl. Acad. Sci. U.S.A.">
        <title>Extensive sampling of basidiomycete genomes demonstrates inadequacy of the white-rot/brown-rot paradigm for wood decay fungi.</title>
        <authorList>
            <person name="Riley R."/>
            <person name="Salamov A.A."/>
            <person name="Brown D.W."/>
            <person name="Nagy L.G."/>
            <person name="Floudas D."/>
            <person name="Held B.W."/>
            <person name="Levasseur A."/>
            <person name="Lombard V."/>
            <person name="Morin E."/>
            <person name="Otillar R."/>
            <person name="Lindquist E.A."/>
            <person name="Sun H."/>
            <person name="LaButti K.M."/>
            <person name="Schmutz J."/>
            <person name="Jabbour D."/>
            <person name="Luo H."/>
            <person name="Baker S.E."/>
            <person name="Pisabarro A.G."/>
            <person name="Walton J.D."/>
            <person name="Blanchette R.A."/>
            <person name="Henrissat B."/>
            <person name="Martin F."/>
            <person name="Cullen D."/>
            <person name="Hibbett D.S."/>
            <person name="Grigoriev I.V."/>
        </authorList>
    </citation>
    <scope>NUCLEOTIDE SEQUENCE [LARGE SCALE GENOMIC DNA]</scope>
    <source>
        <strain evidence="2">CBS 339.88</strain>
    </source>
</reference>
<organism evidence="1 2">
    <name type="scientific">Galerina marginata (strain CBS 339.88)</name>
    <dbReference type="NCBI Taxonomy" id="685588"/>
    <lineage>
        <taxon>Eukaryota</taxon>
        <taxon>Fungi</taxon>
        <taxon>Dikarya</taxon>
        <taxon>Basidiomycota</taxon>
        <taxon>Agaricomycotina</taxon>
        <taxon>Agaricomycetes</taxon>
        <taxon>Agaricomycetidae</taxon>
        <taxon>Agaricales</taxon>
        <taxon>Agaricineae</taxon>
        <taxon>Strophariaceae</taxon>
        <taxon>Galerina</taxon>
    </lineage>
</organism>
<dbReference type="EMBL" id="KL142441">
    <property type="protein sequence ID" value="KDR65552.1"/>
    <property type="molecule type" value="Genomic_DNA"/>
</dbReference>
<accession>A0A067S6M7</accession>
<sequence length="461" mass="52446">MSWYLIGLSGALHLGHIDSDGQGTVIEVRNREGAKFWMKATRKAQVKNNSEDPEADRAAALLELANINMFIQFSLQVPDLDYWILEGIFLTNKTRLVMGPDCPHWVYTPFHTICSGGHYIASATIQDTVIGLIHAFMLDNFISNTNHPPTRILLCRLASFYFEGLVKQRYNKHEIAHAHLLDLENFSSVIDLMSFCNLIIFINVLDFKTYMYNKYIEVNNIKELSQERLAAIEAFDFNASVDIIDKQTKQPVKDPRTSLWVPYIAQQASALLLYRNKADKAKLQGAPGSTAATLNRQILLCFQGTFLEDPVNAAIESEHEVFTFLEPHRYDVIRLTSLKAPLRSIFSFCSWTPKLRLGFVSNVIKYHFFYFAGGMLEMLVEPTIPTLKVQDETLQEVWMTGNLSYNSVFHLAGSLADEQAEMNYVRSLGWAINEQALRFPVQYHPALQPLMMAMAQENPSD</sequence>
<proteinExistence type="predicted"/>
<dbReference type="AlphaFoldDB" id="A0A067S6M7"/>
<protein>
    <submittedName>
        <fullName evidence="1">Uncharacterized protein</fullName>
    </submittedName>
</protein>
<dbReference type="STRING" id="685588.A0A067S6M7"/>